<dbReference type="CDD" id="cd13585">
    <property type="entry name" value="PBP2_TMBP_like"/>
    <property type="match status" value="1"/>
</dbReference>
<sequence length="481" mass="52561">MHGYIETVEFFRIPRPRGARRRLTRALAALLALAGAVSAAGCGHGDTRTQISVWSWEPSMAALIRDFEADNPDIHVTQIGTADYAKLNAAIQDGYGTPDVVQLEYFALPQYAVSGQLRDLTDRTKGYADFYTPGSWASVQLAGRVYGVPMDSGPMAFFYNEDVFRQAGVDATRIRSWDDYREAAVKLKRIGVSIAADAGDASFYNAMIWLAGGTPYHTSADGKDVSITLDTDAGTQAFTGFWQRMIDDDLVDTTLVTWSDRWKQALGSGRVASIFAGAWMPSLLLADVPGTAGLWRVTQMPTRDGSPTNAENGGSALGVLNSSRKPDAAFRFVDYVCHSRAGIRTRVDGGSFPADNATLDSDAFLDKTTVTDARGVDVPYFGGQKFNRVLADAAGRVSTRFSYLPFEVYARADFRATVGTAYTWANEADRYNDAIRRLQEGLVDVKDLPEKPGAKVTLRDGIALWQSDLKEYGANQGFTMR</sequence>
<dbReference type="SUPFAM" id="SSF53850">
    <property type="entry name" value="Periplasmic binding protein-like II"/>
    <property type="match status" value="1"/>
</dbReference>
<protein>
    <submittedName>
        <fullName evidence="2">ABC transporter substrate-binding protein</fullName>
    </submittedName>
</protein>
<dbReference type="PANTHER" id="PTHR43649">
    <property type="entry name" value="ARABINOSE-BINDING PROTEIN-RELATED"/>
    <property type="match status" value="1"/>
</dbReference>
<keyword evidence="1" id="KW-0732">Signal</keyword>
<dbReference type="OrthoDB" id="2515046at2"/>
<dbReference type="InterPro" id="IPR050490">
    <property type="entry name" value="Bact_solute-bd_prot1"/>
</dbReference>
<evidence type="ECO:0000256" key="1">
    <source>
        <dbReference type="SAM" id="SignalP"/>
    </source>
</evidence>
<dbReference type="EMBL" id="MVOG01000004">
    <property type="protein sequence ID" value="PAU69998.1"/>
    <property type="molecule type" value="Genomic_DNA"/>
</dbReference>
<name>A0A2A2EM40_9BIFI</name>
<dbReference type="InterPro" id="IPR006059">
    <property type="entry name" value="SBP"/>
</dbReference>
<organism evidence="2 3">
    <name type="scientific">Bifidobacterium italicum</name>
    <dbReference type="NCBI Taxonomy" id="1960968"/>
    <lineage>
        <taxon>Bacteria</taxon>
        <taxon>Bacillati</taxon>
        <taxon>Actinomycetota</taxon>
        <taxon>Actinomycetes</taxon>
        <taxon>Bifidobacteriales</taxon>
        <taxon>Bifidobacteriaceae</taxon>
        <taxon>Bifidobacterium</taxon>
    </lineage>
</organism>
<evidence type="ECO:0000313" key="2">
    <source>
        <dbReference type="EMBL" id="PAU69998.1"/>
    </source>
</evidence>
<gene>
    <name evidence="2" type="ORF">B1400_0192</name>
</gene>
<dbReference type="AlphaFoldDB" id="A0A2A2EM40"/>
<reference evidence="2 3" key="1">
    <citation type="journal article" date="2017" name="ISME J.">
        <title>Unveiling bifidobacterial biogeography across the mammalian branch of the tree of life.</title>
        <authorList>
            <person name="Milani C."/>
            <person name="Mangifesta M."/>
            <person name="Mancabelli L."/>
            <person name="Lugli G.A."/>
            <person name="James K."/>
            <person name="Duranti S."/>
            <person name="Turroni F."/>
            <person name="Ferrario C."/>
            <person name="Ossiprandi M.C."/>
            <person name="van Sinderen D."/>
            <person name="Ventura M."/>
        </authorList>
    </citation>
    <scope>NUCLEOTIDE SEQUENCE [LARGE SCALE GENOMIC DNA]</scope>
    <source>
        <strain evidence="2 3">70</strain>
    </source>
</reference>
<dbReference type="PANTHER" id="PTHR43649:SF14">
    <property type="entry name" value="BLR3389 PROTEIN"/>
    <property type="match status" value="1"/>
</dbReference>
<dbReference type="RefSeq" id="WP_095612624.1">
    <property type="nucleotide sequence ID" value="NZ_MVOG01000004.1"/>
</dbReference>
<dbReference type="Proteomes" id="UP000217986">
    <property type="component" value="Unassembled WGS sequence"/>
</dbReference>
<comment type="caution">
    <text evidence="2">The sequence shown here is derived from an EMBL/GenBank/DDBJ whole genome shotgun (WGS) entry which is preliminary data.</text>
</comment>
<evidence type="ECO:0000313" key="3">
    <source>
        <dbReference type="Proteomes" id="UP000217986"/>
    </source>
</evidence>
<dbReference type="Pfam" id="PF01547">
    <property type="entry name" value="SBP_bac_1"/>
    <property type="match status" value="1"/>
</dbReference>
<keyword evidence="3" id="KW-1185">Reference proteome</keyword>
<feature type="signal peptide" evidence="1">
    <location>
        <begin position="1"/>
        <end position="39"/>
    </location>
</feature>
<dbReference type="Gene3D" id="3.40.190.10">
    <property type="entry name" value="Periplasmic binding protein-like II"/>
    <property type="match status" value="1"/>
</dbReference>
<accession>A0A2A2EM40</accession>
<feature type="chain" id="PRO_5038492112" evidence="1">
    <location>
        <begin position="40"/>
        <end position="481"/>
    </location>
</feature>
<proteinExistence type="predicted"/>